<feature type="transmembrane region" description="Helical" evidence="1">
    <location>
        <begin position="60"/>
        <end position="81"/>
    </location>
</feature>
<keyword evidence="1" id="KW-0812">Transmembrane</keyword>
<keyword evidence="1" id="KW-1133">Transmembrane helix</keyword>
<gene>
    <name evidence="2" type="primary">amaP</name>
    <name evidence="2" type="ORF">QCN29_16595</name>
</gene>
<evidence type="ECO:0000313" key="3">
    <source>
        <dbReference type="Proteomes" id="UP001223144"/>
    </source>
</evidence>
<evidence type="ECO:0000313" key="2">
    <source>
        <dbReference type="EMBL" id="MDH2390385.1"/>
    </source>
</evidence>
<reference evidence="2 3" key="1">
    <citation type="submission" date="2023-04" db="EMBL/GenBank/DDBJ databases">
        <title>Streptomyces chengmaiensis sp. nov. isolated from the stem of mangrove plant in Hainan.</title>
        <authorList>
            <person name="Huang X."/>
            <person name="Zhou S."/>
            <person name="Chu X."/>
            <person name="Xie Y."/>
            <person name="Lin Y."/>
        </authorList>
    </citation>
    <scope>NUCLEOTIDE SEQUENCE [LARGE SCALE GENOMIC DNA]</scope>
    <source>
        <strain evidence="2 3">HNM0663</strain>
    </source>
</reference>
<sequence length="192" mass="20227">MLKAANRIVLGVMGLALLGAGGAALAAGAGLAVPSWWPFDGPDDVLLSEAARERWRDQGWWWPVVISALAVTVLLALWWLVAQLRRRRLAELLVDTGDGEGALLRGRALEGVLVGEAEAMQGVGRAAVALSGDRNEPTARVTLRVEPEAVPAEVVGRLASEVLGQAAASTGRHSLPAEVRLHSAKHAPHRVA</sequence>
<dbReference type="Proteomes" id="UP001223144">
    <property type="component" value="Unassembled WGS sequence"/>
</dbReference>
<dbReference type="EMBL" id="JARWBG010000017">
    <property type="protein sequence ID" value="MDH2390385.1"/>
    <property type="molecule type" value="Genomic_DNA"/>
</dbReference>
<keyword evidence="1" id="KW-0472">Membrane</keyword>
<keyword evidence="3" id="KW-1185">Reference proteome</keyword>
<organism evidence="2 3">
    <name type="scientific">Streptomyces chengmaiensis</name>
    <dbReference type="NCBI Taxonomy" id="3040919"/>
    <lineage>
        <taxon>Bacteria</taxon>
        <taxon>Bacillati</taxon>
        <taxon>Actinomycetota</taxon>
        <taxon>Actinomycetes</taxon>
        <taxon>Kitasatosporales</taxon>
        <taxon>Streptomycetaceae</taxon>
        <taxon>Streptomyces</taxon>
    </lineage>
</organism>
<comment type="caution">
    <text evidence="2">The sequence shown here is derived from an EMBL/GenBank/DDBJ whole genome shotgun (WGS) entry which is preliminary data.</text>
</comment>
<protein>
    <submittedName>
        <fullName evidence="2">Alkaline shock response membrane anchor protein AmaP</fullName>
    </submittedName>
</protein>
<proteinExistence type="predicted"/>
<name>A0ABT6HPX4_9ACTN</name>
<evidence type="ECO:0000256" key="1">
    <source>
        <dbReference type="SAM" id="Phobius"/>
    </source>
</evidence>
<dbReference type="RefSeq" id="WP_279928879.1">
    <property type="nucleotide sequence ID" value="NZ_JARWBG010000017.1"/>
</dbReference>
<dbReference type="NCBIfam" id="NF033218">
    <property type="entry name" value="anchor_AmaP"/>
    <property type="match status" value="1"/>
</dbReference>
<accession>A0ABT6HPX4</accession>